<keyword evidence="3" id="KW-1185">Reference proteome</keyword>
<dbReference type="PANTHER" id="PTHR43135">
    <property type="entry name" value="ALPHA-D-RIBOSE 1-METHYLPHOSPHONATE 5-TRIPHOSPHATE DIPHOSPHATASE"/>
    <property type="match status" value="1"/>
</dbReference>
<protein>
    <submittedName>
        <fullName evidence="2">Imidazolonepropionase-like amidohydrolase</fullName>
    </submittedName>
</protein>
<sequence length="409" mass="42995">MVERIEADRLIPGSGAPVENAVVVLNGPVIDYAGPAAGAPPTPDVTPVQVNTVMPGLWDCHGHFMGLRSPDLDVMPQETIALRAARVVRCFRDALDAGFTSVREVGGLGINLVPALEEGSIAGPSVYSAGIALSVTGGHADLHTYPLDWIEDFGHLGGELRLCDGPAECAKAAREQLRKGARLIKVAVSGGVLSEMDSPEHQQFTRAELAAIIEVAGMADRIVAAHCHGKSGMMTALEMGVKTIEHGTYLDAEVADAMRETGAILVPTRTIFMELQDNSHLLPDYAVRKLKATIDRHAEAVTMAMEAGVTVASGSDIALTGRELLNSWGRNGREPVLLGELGMSPLQAIEAATATGPQTLGPQAPKSGQLVAGYDADVIVLDANPLDDLGTLARPEHITGVWKAGARVK</sequence>
<evidence type="ECO:0000313" key="3">
    <source>
        <dbReference type="Proteomes" id="UP000295444"/>
    </source>
</evidence>
<gene>
    <name evidence="2" type="ORF">EV186_106446</name>
</gene>
<dbReference type="AlphaFoldDB" id="A0A4R6S369"/>
<comment type="caution">
    <text evidence="2">The sequence shown here is derived from an EMBL/GenBank/DDBJ whole genome shotgun (WGS) entry which is preliminary data.</text>
</comment>
<dbReference type="EMBL" id="SNXZ01000006">
    <property type="protein sequence ID" value="TDP94052.1"/>
    <property type="molecule type" value="Genomic_DNA"/>
</dbReference>
<reference evidence="2 3" key="1">
    <citation type="submission" date="2019-03" db="EMBL/GenBank/DDBJ databases">
        <title>Genomic Encyclopedia of Type Strains, Phase IV (KMG-IV): sequencing the most valuable type-strain genomes for metagenomic binning, comparative biology and taxonomic classification.</title>
        <authorList>
            <person name="Goeker M."/>
        </authorList>
    </citation>
    <scope>NUCLEOTIDE SEQUENCE [LARGE SCALE GENOMIC DNA]</scope>
    <source>
        <strain evidence="2 3">DSM 45361</strain>
    </source>
</reference>
<dbReference type="InterPro" id="IPR006680">
    <property type="entry name" value="Amidohydro-rel"/>
</dbReference>
<feature type="domain" description="Amidohydrolase-related" evidence="1">
    <location>
        <begin position="52"/>
        <end position="407"/>
    </location>
</feature>
<dbReference type="InterPro" id="IPR057744">
    <property type="entry name" value="OTAase-like"/>
</dbReference>
<dbReference type="OrthoDB" id="3514520at2"/>
<dbReference type="GO" id="GO:0016810">
    <property type="term" value="F:hydrolase activity, acting on carbon-nitrogen (but not peptide) bonds"/>
    <property type="evidence" value="ECO:0007669"/>
    <property type="project" value="InterPro"/>
</dbReference>
<dbReference type="InterPro" id="IPR011059">
    <property type="entry name" value="Metal-dep_hydrolase_composite"/>
</dbReference>
<dbReference type="PANTHER" id="PTHR43135:SF3">
    <property type="entry name" value="ALPHA-D-RIBOSE 1-METHYLPHOSPHONATE 5-TRIPHOSPHATE DIPHOSPHATASE"/>
    <property type="match status" value="1"/>
</dbReference>
<keyword evidence="2" id="KW-0378">Hydrolase</keyword>
<dbReference type="Gene3D" id="3.20.20.140">
    <property type="entry name" value="Metal-dependent hydrolases"/>
    <property type="match status" value="1"/>
</dbReference>
<accession>A0A4R6S369</accession>
<dbReference type="Pfam" id="PF01979">
    <property type="entry name" value="Amidohydro_1"/>
    <property type="match status" value="1"/>
</dbReference>
<dbReference type="InterPro" id="IPR032466">
    <property type="entry name" value="Metal_Hydrolase"/>
</dbReference>
<proteinExistence type="predicted"/>
<dbReference type="InterPro" id="IPR051781">
    <property type="entry name" value="Metallo-dep_Hydrolase"/>
</dbReference>
<evidence type="ECO:0000259" key="1">
    <source>
        <dbReference type="Pfam" id="PF01979"/>
    </source>
</evidence>
<dbReference type="SUPFAM" id="SSF51338">
    <property type="entry name" value="Composite domain of metallo-dependent hydrolases"/>
    <property type="match status" value="1"/>
</dbReference>
<dbReference type="CDD" id="cd01299">
    <property type="entry name" value="Met_dep_hydrolase_A"/>
    <property type="match status" value="1"/>
</dbReference>
<organism evidence="2 3">
    <name type="scientific">Labedaea rhizosphaerae</name>
    <dbReference type="NCBI Taxonomy" id="598644"/>
    <lineage>
        <taxon>Bacteria</taxon>
        <taxon>Bacillati</taxon>
        <taxon>Actinomycetota</taxon>
        <taxon>Actinomycetes</taxon>
        <taxon>Pseudonocardiales</taxon>
        <taxon>Pseudonocardiaceae</taxon>
        <taxon>Labedaea</taxon>
    </lineage>
</organism>
<name>A0A4R6S369_LABRH</name>
<dbReference type="SUPFAM" id="SSF51556">
    <property type="entry name" value="Metallo-dependent hydrolases"/>
    <property type="match status" value="1"/>
</dbReference>
<dbReference type="Proteomes" id="UP000295444">
    <property type="component" value="Unassembled WGS sequence"/>
</dbReference>
<evidence type="ECO:0000313" key="2">
    <source>
        <dbReference type="EMBL" id="TDP94052.1"/>
    </source>
</evidence>
<dbReference type="Gene3D" id="2.30.40.10">
    <property type="entry name" value="Urease, subunit C, domain 1"/>
    <property type="match status" value="1"/>
</dbReference>